<keyword evidence="6" id="KW-0479">Metal-binding</keyword>
<dbReference type="AlphaFoldDB" id="A0ABD0XJ77"/>
<keyword evidence="13" id="KW-0325">Glycoprotein</keyword>
<dbReference type="FunFam" id="2.60.40.60:FF:000095">
    <property type="entry name" value="Cadherin 13"/>
    <property type="match status" value="1"/>
</dbReference>
<evidence type="ECO:0000256" key="8">
    <source>
        <dbReference type="ARBA" id="ARBA00022737"/>
    </source>
</evidence>
<dbReference type="GO" id="GO:0005737">
    <property type="term" value="C:cytoplasm"/>
    <property type="evidence" value="ECO:0007669"/>
    <property type="project" value="UniProtKB-SubCell"/>
</dbReference>
<dbReference type="FunFam" id="2.60.40.60:FF:000158">
    <property type="entry name" value="Dachsous cadherin-related 1"/>
    <property type="match status" value="1"/>
</dbReference>
<dbReference type="InterPro" id="IPR020894">
    <property type="entry name" value="Cadherin_CS"/>
</dbReference>
<keyword evidence="5 15" id="KW-0812">Transmembrane</keyword>
<keyword evidence="19" id="KW-1185">Reference proteome</keyword>
<sequence>MGTIACLLAILILGIVSVSCEELLHRHKRIWIIDAFKIEEGPHEHYPYELDKINIETKLFDMGFFLHGEGVDKDPIDKLFIVNNTGVIFVNGELDYESHQLLKLTFEARDVSNNIVDTRLGVEVEILDINDNPPVFQNNTYNINLKESASQRDFLTAVTATDKDKKGTNNSTFDLRIVSITPKPPDELAFFLKQQDMTGIIKFKGCLDHEKSEKYTILIEAKDRGEVVQLSSTCTVIINIADENNHMPVFTGQTGAGSIKERVSGVEVLRLQVLDQDSKGSKAWMAKYTIQGDKDQNFKITTDPNTNEGVLFVDKPLDYEEGSLRNLSISVENEVPYFSCKVKSRPANDLWEVETISGTSSTGPTPLPPPTRQVTVKVEDVNDPPFFIPTIKYVMLEENAAVGSYLETLTAKDIDRSYANSFVYLKGNDTEDWVAVDTKSGKLTTTNMIDRESPHVKNNVYQVTVLAVDDGKPPMTGTGTLNIHIKDQNDNIPQLNTSTMDMCLSEEPSMVNITAFDLDGDPYSGPFTFQLQGDNVKGKWRIDPLHGYTVNLVKENTVYAGHHELLLEVLDQQGQGAIHHLSITVCDCSGMTNCHMRRASGAKIGASAVLIFITTFLLLLGILLLAFLMTCKKELKWIPANEDFGEHLISSNIEIPGTDCRVPTAITEVEKVETNVPLEQYNMTWKADLHNYFNQSKQHSQFERGTALRQSAPTQFRTSGFGRRSMNSARYITRNSSWREDNYLKKHKLITLLNQRMNRLQVPGEELGDYAPHPYVEEGDLETDHQLDAISIPEIPFNQDTLLYLGPRFNNLASICNTQGLSTS</sequence>
<evidence type="ECO:0000256" key="13">
    <source>
        <dbReference type="ARBA" id="ARBA00023180"/>
    </source>
</evidence>
<evidence type="ECO:0000256" key="16">
    <source>
        <dbReference type="SAM" id="SignalP"/>
    </source>
</evidence>
<dbReference type="EMBL" id="JAGEUA010000001">
    <property type="protein sequence ID" value="KAL1021484.1"/>
    <property type="molecule type" value="Genomic_DNA"/>
</dbReference>
<evidence type="ECO:0000256" key="3">
    <source>
        <dbReference type="ARBA" id="ARBA00022475"/>
    </source>
</evidence>
<comment type="caution">
    <text evidence="18">The sequence shown here is derived from an EMBL/GenBank/DDBJ whole genome shotgun (WGS) entry which is preliminary data.</text>
</comment>
<dbReference type="PROSITE" id="PS00232">
    <property type="entry name" value="CADHERIN_1"/>
    <property type="match status" value="2"/>
</dbReference>
<dbReference type="Pfam" id="PF00028">
    <property type="entry name" value="Cadherin"/>
    <property type="match status" value="3"/>
</dbReference>
<dbReference type="FunFam" id="2.60.40.60:FF:000011">
    <property type="entry name" value="Cadherin 1"/>
    <property type="match status" value="1"/>
</dbReference>
<keyword evidence="7 16" id="KW-0732">Signal</keyword>
<protein>
    <recommendedName>
        <fullName evidence="17">Cadherin domain-containing protein</fullName>
    </recommendedName>
</protein>
<keyword evidence="9 14" id="KW-0106">Calcium</keyword>
<dbReference type="InterPro" id="IPR002126">
    <property type="entry name" value="Cadherin-like_dom"/>
</dbReference>
<dbReference type="GO" id="GO:0060027">
    <property type="term" value="P:convergent extension involved in gastrulation"/>
    <property type="evidence" value="ECO:0007669"/>
    <property type="project" value="UniProtKB-ARBA"/>
</dbReference>
<feature type="domain" description="Cadherin" evidence="17">
    <location>
        <begin position="265"/>
        <end position="387"/>
    </location>
</feature>
<feature type="chain" id="PRO_5044865124" description="Cadherin domain-containing protein" evidence="16">
    <location>
        <begin position="21"/>
        <end position="824"/>
    </location>
</feature>
<evidence type="ECO:0000256" key="4">
    <source>
        <dbReference type="ARBA" id="ARBA00022490"/>
    </source>
</evidence>
<evidence type="ECO:0000256" key="1">
    <source>
        <dbReference type="ARBA" id="ARBA00004251"/>
    </source>
</evidence>
<dbReference type="SUPFAM" id="SSF49313">
    <property type="entry name" value="Cadherin-like"/>
    <property type="match status" value="5"/>
</dbReference>
<dbReference type="SMART" id="SM00112">
    <property type="entry name" value="CA"/>
    <property type="match status" value="5"/>
</dbReference>
<name>A0ABD0XJ77_UMBPY</name>
<dbReference type="GO" id="GO:0045216">
    <property type="term" value="P:cell-cell junction organization"/>
    <property type="evidence" value="ECO:0007669"/>
    <property type="project" value="UniProtKB-ARBA"/>
</dbReference>
<feature type="signal peptide" evidence="16">
    <location>
        <begin position="1"/>
        <end position="20"/>
    </location>
</feature>
<keyword evidence="12 15" id="KW-0472">Membrane</keyword>
<accession>A0ABD0XJ77</accession>
<dbReference type="InterPro" id="IPR039808">
    <property type="entry name" value="Cadherin"/>
</dbReference>
<evidence type="ECO:0000256" key="10">
    <source>
        <dbReference type="ARBA" id="ARBA00022889"/>
    </source>
</evidence>
<evidence type="ECO:0000256" key="15">
    <source>
        <dbReference type="SAM" id="Phobius"/>
    </source>
</evidence>
<dbReference type="FunFam" id="2.60.40.60:FF:000019">
    <property type="entry name" value="Cadherin 2"/>
    <property type="match status" value="1"/>
</dbReference>
<dbReference type="Proteomes" id="UP001557470">
    <property type="component" value="Unassembled WGS sequence"/>
</dbReference>
<evidence type="ECO:0000256" key="12">
    <source>
        <dbReference type="ARBA" id="ARBA00023136"/>
    </source>
</evidence>
<evidence type="ECO:0000256" key="11">
    <source>
        <dbReference type="ARBA" id="ARBA00022989"/>
    </source>
</evidence>
<keyword evidence="8" id="KW-0677">Repeat</keyword>
<feature type="domain" description="Cadherin" evidence="17">
    <location>
        <begin position="137"/>
        <end position="250"/>
    </location>
</feature>
<comment type="subcellular location">
    <subcellularLocation>
        <location evidence="1">Cell membrane</location>
        <topology evidence="1">Single-pass type I membrane protein</topology>
    </subcellularLocation>
    <subcellularLocation>
        <location evidence="2">Cytoplasm</location>
    </subcellularLocation>
</comment>
<evidence type="ECO:0000256" key="5">
    <source>
        <dbReference type="ARBA" id="ARBA00022692"/>
    </source>
</evidence>
<evidence type="ECO:0000256" key="2">
    <source>
        <dbReference type="ARBA" id="ARBA00004496"/>
    </source>
</evidence>
<keyword evidence="11 15" id="KW-1133">Transmembrane helix</keyword>
<dbReference type="PRINTS" id="PR00205">
    <property type="entry name" value="CADHERIN"/>
</dbReference>
<dbReference type="PANTHER" id="PTHR24027:SF433">
    <property type="entry name" value="CADHERIN 27-RELATED"/>
    <property type="match status" value="1"/>
</dbReference>
<feature type="domain" description="Cadherin" evidence="17">
    <location>
        <begin position="64"/>
        <end position="136"/>
    </location>
</feature>
<evidence type="ECO:0000259" key="17">
    <source>
        <dbReference type="PROSITE" id="PS50268"/>
    </source>
</evidence>
<dbReference type="GO" id="GO:0007155">
    <property type="term" value="P:cell adhesion"/>
    <property type="evidence" value="ECO:0007669"/>
    <property type="project" value="UniProtKB-KW"/>
</dbReference>
<evidence type="ECO:0000256" key="6">
    <source>
        <dbReference type="ARBA" id="ARBA00022723"/>
    </source>
</evidence>
<evidence type="ECO:0000256" key="7">
    <source>
        <dbReference type="ARBA" id="ARBA00022729"/>
    </source>
</evidence>
<reference evidence="18 19" key="1">
    <citation type="submission" date="2024-06" db="EMBL/GenBank/DDBJ databases">
        <authorList>
            <person name="Pan Q."/>
            <person name="Wen M."/>
            <person name="Jouanno E."/>
            <person name="Zahm M."/>
            <person name="Klopp C."/>
            <person name="Cabau C."/>
            <person name="Louis A."/>
            <person name="Berthelot C."/>
            <person name="Parey E."/>
            <person name="Roest Crollius H."/>
            <person name="Montfort J."/>
            <person name="Robinson-Rechavi M."/>
            <person name="Bouchez O."/>
            <person name="Lampietro C."/>
            <person name="Lopez Roques C."/>
            <person name="Donnadieu C."/>
            <person name="Postlethwait J."/>
            <person name="Bobe J."/>
            <person name="Verreycken H."/>
            <person name="Guiguen Y."/>
        </authorList>
    </citation>
    <scope>NUCLEOTIDE SEQUENCE [LARGE SCALE GENOMIC DNA]</scope>
    <source>
        <strain evidence="18">Up_M1</strain>
        <tissue evidence="18">Testis</tissue>
    </source>
</reference>
<evidence type="ECO:0000256" key="9">
    <source>
        <dbReference type="ARBA" id="ARBA00022837"/>
    </source>
</evidence>
<keyword evidence="4" id="KW-0963">Cytoplasm</keyword>
<evidence type="ECO:0000313" key="19">
    <source>
        <dbReference type="Proteomes" id="UP001557470"/>
    </source>
</evidence>
<evidence type="ECO:0000313" key="18">
    <source>
        <dbReference type="EMBL" id="KAL1021484.1"/>
    </source>
</evidence>
<feature type="domain" description="Cadherin" evidence="17">
    <location>
        <begin position="388"/>
        <end position="495"/>
    </location>
</feature>
<dbReference type="InterPro" id="IPR015919">
    <property type="entry name" value="Cadherin-like_sf"/>
</dbReference>
<dbReference type="CDD" id="cd11304">
    <property type="entry name" value="Cadherin_repeat"/>
    <property type="match status" value="4"/>
</dbReference>
<dbReference type="PROSITE" id="PS50268">
    <property type="entry name" value="CADHERIN_2"/>
    <property type="match status" value="4"/>
</dbReference>
<proteinExistence type="predicted"/>
<keyword evidence="3" id="KW-1003">Cell membrane</keyword>
<dbReference type="Gene3D" id="2.60.40.60">
    <property type="entry name" value="Cadherins"/>
    <property type="match status" value="5"/>
</dbReference>
<gene>
    <name evidence="18" type="ORF">UPYG_G00013870</name>
</gene>
<dbReference type="GO" id="GO:0005886">
    <property type="term" value="C:plasma membrane"/>
    <property type="evidence" value="ECO:0007669"/>
    <property type="project" value="UniProtKB-SubCell"/>
</dbReference>
<dbReference type="PANTHER" id="PTHR24027">
    <property type="entry name" value="CADHERIN-23"/>
    <property type="match status" value="1"/>
</dbReference>
<feature type="transmembrane region" description="Helical" evidence="15">
    <location>
        <begin position="604"/>
        <end position="628"/>
    </location>
</feature>
<evidence type="ECO:0000256" key="14">
    <source>
        <dbReference type="PROSITE-ProRule" id="PRU00043"/>
    </source>
</evidence>
<organism evidence="18 19">
    <name type="scientific">Umbra pygmaea</name>
    <name type="common">Eastern mudminnow</name>
    <dbReference type="NCBI Taxonomy" id="75934"/>
    <lineage>
        <taxon>Eukaryota</taxon>
        <taxon>Metazoa</taxon>
        <taxon>Chordata</taxon>
        <taxon>Craniata</taxon>
        <taxon>Vertebrata</taxon>
        <taxon>Euteleostomi</taxon>
        <taxon>Actinopterygii</taxon>
        <taxon>Neopterygii</taxon>
        <taxon>Teleostei</taxon>
        <taxon>Protacanthopterygii</taxon>
        <taxon>Esociformes</taxon>
        <taxon>Umbridae</taxon>
        <taxon>Umbra</taxon>
    </lineage>
</organism>
<dbReference type="GO" id="GO:0005509">
    <property type="term" value="F:calcium ion binding"/>
    <property type="evidence" value="ECO:0007669"/>
    <property type="project" value="UniProtKB-UniRule"/>
</dbReference>
<keyword evidence="10" id="KW-0130">Cell adhesion</keyword>